<dbReference type="EMBL" id="QXGB01005318">
    <property type="protein sequence ID" value="KAE9163408.1"/>
    <property type="molecule type" value="Genomic_DNA"/>
</dbReference>
<keyword evidence="3" id="KW-1185">Reference proteome</keyword>
<comment type="caution">
    <text evidence="2">The sequence shown here is derived from an EMBL/GenBank/DDBJ whole genome shotgun (WGS) entry which is preliminary data.</text>
</comment>
<name>A0A6A3VB46_9STRA</name>
<organism evidence="2 3">
    <name type="scientific">Phytophthora fragariae</name>
    <dbReference type="NCBI Taxonomy" id="53985"/>
    <lineage>
        <taxon>Eukaryota</taxon>
        <taxon>Sar</taxon>
        <taxon>Stramenopiles</taxon>
        <taxon>Oomycota</taxon>
        <taxon>Peronosporomycetes</taxon>
        <taxon>Peronosporales</taxon>
        <taxon>Peronosporaceae</taxon>
        <taxon>Phytophthora</taxon>
    </lineage>
</organism>
<evidence type="ECO:0000313" key="3">
    <source>
        <dbReference type="Proteomes" id="UP000433483"/>
    </source>
</evidence>
<accession>A0A6A3VB46</accession>
<gene>
    <name evidence="2" type="ORF">PF005_g30460</name>
</gene>
<evidence type="ECO:0000256" key="1">
    <source>
        <dbReference type="SAM" id="MobiDB-lite"/>
    </source>
</evidence>
<feature type="region of interest" description="Disordered" evidence="1">
    <location>
        <begin position="69"/>
        <end position="100"/>
    </location>
</feature>
<dbReference type="AlphaFoldDB" id="A0A6A3VB46"/>
<dbReference type="Proteomes" id="UP000433483">
    <property type="component" value="Unassembled WGS sequence"/>
</dbReference>
<proteinExistence type="predicted"/>
<sequence>MRGDGDDAADARAQPTSNDASGHPGDRTAVRRARRRVGRVNSAIEQQRLRHRFDTDEKACVDDILAKARATREAARSTDPVGGPRAGPATPTAGSADDGTCPILGEDLWRFFDGVNTPRQEFVPDAPVGAAFRSALARLPTATRCKQLLTEAPTADEVEDQLQHV</sequence>
<evidence type="ECO:0000313" key="2">
    <source>
        <dbReference type="EMBL" id="KAE9163408.1"/>
    </source>
</evidence>
<feature type="non-terminal residue" evidence="2">
    <location>
        <position position="165"/>
    </location>
</feature>
<feature type="region of interest" description="Disordered" evidence="1">
    <location>
        <begin position="1"/>
        <end position="46"/>
    </location>
</feature>
<protein>
    <submittedName>
        <fullName evidence="2">Uncharacterized protein</fullName>
    </submittedName>
</protein>
<reference evidence="2 3" key="1">
    <citation type="submission" date="2018-08" db="EMBL/GenBank/DDBJ databases">
        <title>Genomic investigation of the strawberry pathogen Phytophthora fragariae indicates pathogenicity is determined by transcriptional variation in three key races.</title>
        <authorList>
            <person name="Adams T.M."/>
            <person name="Armitage A.D."/>
            <person name="Sobczyk M.K."/>
            <person name="Bates H.J."/>
            <person name="Dunwell J.M."/>
            <person name="Nellist C.F."/>
            <person name="Harrison R.J."/>
        </authorList>
    </citation>
    <scope>NUCLEOTIDE SEQUENCE [LARGE SCALE GENOMIC DNA]</scope>
    <source>
        <strain evidence="2 3">NOV-27</strain>
    </source>
</reference>
<dbReference type="OrthoDB" id="145974at2759"/>